<dbReference type="EMBL" id="JABANP010000049">
    <property type="protein sequence ID" value="KAF4693178.1"/>
    <property type="molecule type" value="Genomic_DNA"/>
</dbReference>
<accession>A0A7J6PAP1</accession>
<organism evidence="1 2">
    <name type="scientific">Perkinsus olseni</name>
    <name type="common">Perkinsus atlanticus</name>
    <dbReference type="NCBI Taxonomy" id="32597"/>
    <lineage>
        <taxon>Eukaryota</taxon>
        <taxon>Sar</taxon>
        <taxon>Alveolata</taxon>
        <taxon>Perkinsozoa</taxon>
        <taxon>Perkinsea</taxon>
        <taxon>Perkinsida</taxon>
        <taxon>Perkinsidae</taxon>
        <taxon>Perkinsus</taxon>
    </lineage>
</organism>
<proteinExistence type="predicted"/>
<comment type="caution">
    <text evidence="1">The sequence shown here is derived from an EMBL/GenBank/DDBJ whole genome shotgun (WGS) entry which is preliminary data.</text>
</comment>
<dbReference type="AlphaFoldDB" id="A0A7J6PAP1"/>
<name>A0A7J6PAP1_PEROL</name>
<sequence>MVNWGSQLGFFGKFMGFNVPVKFPTVTNVTLDVDANRTIGYIIMGTDFQPFVSDRYPLLGGPLEYTVDYTARDRAVGSSEDSIPRSYLDAVIEAGGLTNITYGSPRTVLSSLEDPSGAVFGRLYRPLLRGRYSFKDGNLLEITVRVTSTMRVFIRCRSPVGRRPVQFFRRFQLVPNPFAPNLFTLDGSALGFFRGAQRVCPRFDIRENPLVPERNGAFIFSATRDTLFVVLGDFIKGIKPLILTRT</sequence>
<evidence type="ECO:0000313" key="1">
    <source>
        <dbReference type="EMBL" id="KAF4693178.1"/>
    </source>
</evidence>
<evidence type="ECO:0000313" key="2">
    <source>
        <dbReference type="Proteomes" id="UP000541610"/>
    </source>
</evidence>
<reference evidence="1 2" key="1">
    <citation type="submission" date="2020-04" db="EMBL/GenBank/DDBJ databases">
        <title>Perkinsus olseni comparative genomics.</title>
        <authorList>
            <person name="Bogema D.R."/>
        </authorList>
    </citation>
    <scope>NUCLEOTIDE SEQUENCE [LARGE SCALE GENOMIC DNA]</scope>
    <source>
        <strain evidence="1">00978-12</strain>
    </source>
</reference>
<dbReference type="Proteomes" id="UP000541610">
    <property type="component" value="Unassembled WGS sequence"/>
</dbReference>
<gene>
    <name evidence="1" type="ORF">FOZ60_011637</name>
</gene>
<protein>
    <submittedName>
        <fullName evidence="1">Uncharacterized protein</fullName>
    </submittedName>
</protein>